<dbReference type="PANTHER" id="PTHR10605">
    <property type="entry name" value="HEPARAN SULFATE SULFOTRANSFERASE"/>
    <property type="match status" value="1"/>
</dbReference>
<dbReference type="InterPro" id="IPR037359">
    <property type="entry name" value="NST/OST"/>
</dbReference>
<dbReference type="RefSeq" id="WP_259057203.1">
    <property type="nucleotide sequence ID" value="NZ_JANUCT010000021.1"/>
</dbReference>
<evidence type="ECO:0000313" key="5">
    <source>
        <dbReference type="Proteomes" id="UP001204445"/>
    </source>
</evidence>
<evidence type="ECO:0000259" key="3">
    <source>
        <dbReference type="Pfam" id="PF00685"/>
    </source>
</evidence>
<dbReference type="PANTHER" id="PTHR10605:SF56">
    <property type="entry name" value="BIFUNCTIONAL HEPARAN SULFATE N-DEACETYLASE_N-SULFOTRANSFERASE"/>
    <property type="match status" value="1"/>
</dbReference>
<keyword evidence="5" id="KW-1185">Reference proteome</keyword>
<keyword evidence="2" id="KW-0325">Glycoprotein</keyword>
<evidence type="ECO:0000313" key="4">
    <source>
        <dbReference type="EMBL" id="MCS3904372.1"/>
    </source>
</evidence>
<keyword evidence="1" id="KW-0808">Transferase</keyword>
<evidence type="ECO:0000256" key="2">
    <source>
        <dbReference type="ARBA" id="ARBA00023180"/>
    </source>
</evidence>
<dbReference type="SUPFAM" id="SSF52540">
    <property type="entry name" value="P-loop containing nucleoside triphosphate hydrolases"/>
    <property type="match status" value="1"/>
</dbReference>
<dbReference type="EMBL" id="JANUCT010000021">
    <property type="protein sequence ID" value="MCS3904372.1"/>
    <property type="molecule type" value="Genomic_DNA"/>
</dbReference>
<dbReference type="AlphaFoldDB" id="A0AAE3HNC2"/>
<feature type="domain" description="Sulfotransferase" evidence="3">
    <location>
        <begin position="4"/>
        <end position="203"/>
    </location>
</feature>
<dbReference type="InterPro" id="IPR000863">
    <property type="entry name" value="Sulfotransferase_dom"/>
</dbReference>
<accession>A0AAE3HNC2</accession>
<comment type="caution">
    <text evidence="4">The sequence shown here is derived from an EMBL/GenBank/DDBJ whole genome shotgun (WGS) entry which is preliminary data.</text>
</comment>
<dbReference type="Pfam" id="PF00685">
    <property type="entry name" value="Sulfotransfer_1"/>
    <property type="match status" value="1"/>
</dbReference>
<sequence length="295" mass="34968">MNKPNFFILGAPKCGTTSLAYWLSQHPNVFMSPNKEPHYFSNDLNHNIEPWRDYEHYLSLYKSADSNHKIIGEASTWYLRSVTAVKNIEAKLDNVRYIVMLRNPVEMAPSLHGQLLFVGRENVVDFETAWHLQERRLRGEAIPGNCPDPEFLQYRKACSLGEQLERLYKTVSRDRVLVIFLEDIENDVHREWRRILKFLDLPMWTDLDFKAENRAKYWQWRWIRNLMILYVRVLRLLGLPWLRTGLLKYLVGVSIKSGRKPLTLQLCRELEVEFVQDVNKLAKLTQRDLSHWIKG</sequence>
<dbReference type="InterPro" id="IPR027417">
    <property type="entry name" value="P-loop_NTPase"/>
</dbReference>
<dbReference type="Gene3D" id="3.40.50.300">
    <property type="entry name" value="P-loop containing nucleotide triphosphate hydrolases"/>
    <property type="match status" value="1"/>
</dbReference>
<proteinExistence type="predicted"/>
<organism evidence="4 5">
    <name type="scientific">Methylohalomonas lacus</name>
    <dbReference type="NCBI Taxonomy" id="398773"/>
    <lineage>
        <taxon>Bacteria</taxon>
        <taxon>Pseudomonadati</taxon>
        <taxon>Pseudomonadota</taxon>
        <taxon>Gammaproteobacteria</taxon>
        <taxon>Methylohalomonadales</taxon>
        <taxon>Methylohalomonadaceae</taxon>
        <taxon>Methylohalomonas</taxon>
    </lineage>
</organism>
<reference evidence="4" key="1">
    <citation type="submission" date="2022-08" db="EMBL/GenBank/DDBJ databases">
        <title>Genomic Encyclopedia of Type Strains, Phase III (KMG-III): the genomes of soil and plant-associated and newly described type strains.</title>
        <authorList>
            <person name="Whitman W."/>
        </authorList>
    </citation>
    <scope>NUCLEOTIDE SEQUENCE</scope>
    <source>
        <strain evidence="4">HMT 1</strain>
    </source>
</reference>
<gene>
    <name evidence="4" type="ORF">J2T55_002408</name>
</gene>
<evidence type="ECO:0000256" key="1">
    <source>
        <dbReference type="ARBA" id="ARBA00022679"/>
    </source>
</evidence>
<protein>
    <recommendedName>
        <fullName evidence="3">Sulfotransferase domain-containing protein</fullName>
    </recommendedName>
</protein>
<name>A0AAE3HNC2_9GAMM</name>
<dbReference type="GO" id="GO:0008146">
    <property type="term" value="F:sulfotransferase activity"/>
    <property type="evidence" value="ECO:0007669"/>
    <property type="project" value="InterPro"/>
</dbReference>
<dbReference type="Proteomes" id="UP001204445">
    <property type="component" value="Unassembled WGS sequence"/>
</dbReference>